<evidence type="ECO:0000256" key="1">
    <source>
        <dbReference type="SAM" id="SignalP"/>
    </source>
</evidence>
<gene>
    <name evidence="2" type="ORF">EV659_10181</name>
</gene>
<proteinExistence type="predicted"/>
<dbReference type="AlphaFoldDB" id="A0A4R2PVG0"/>
<dbReference type="InParanoid" id="A0A4R2PVG0"/>
<keyword evidence="1" id="KW-0732">Signal</keyword>
<comment type="caution">
    <text evidence="2">The sequence shown here is derived from an EMBL/GenBank/DDBJ whole genome shotgun (WGS) entry which is preliminary data.</text>
</comment>
<reference evidence="2 3" key="1">
    <citation type="submission" date="2019-03" db="EMBL/GenBank/DDBJ databases">
        <title>Genomic Encyclopedia of Type Strains, Phase IV (KMG-IV): sequencing the most valuable type-strain genomes for metagenomic binning, comparative biology and taxonomic classification.</title>
        <authorList>
            <person name="Goeker M."/>
        </authorList>
    </citation>
    <scope>NUCLEOTIDE SEQUENCE [LARGE SCALE GENOMIC DNA]</scope>
    <source>
        <strain evidence="2 3">DSM 2132</strain>
    </source>
</reference>
<dbReference type="RefSeq" id="WP_132706455.1">
    <property type="nucleotide sequence ID" value="NZ_JACIGF010000001.1"/>
</dbReference>
<evidence type="ECO:0008006" key="4">
    <source>
        <dbReference type="Google" id="ProtNLM"/>
    </source>
</evidence>
<name>A0A4R2PVG0_RHOSA</name>
<accession>A0A4R2PVG0</accession>
<feature type="signal peptide" evidence="1">
    <location>
        <begin position="1"/>
        <end position="21"/>
    </location>
</feature>
<dbReference type="OrthoDB" id="7425063at2"/>
<evidence type="ECO:0000313" key="2">
    <source>
        <dbReference type="EMBL" id="TCP38185.1"/>
    </source>
</evidence>
<sequence length="177" mass="19556">MPTIFAPRRLLLLSILTAVLAGCGANRNPLEVTIQRCPAAAFVDETANWVEFAGDDLTADQVVFDAMLSNLELTCNQDTQVESVVSFDVSVRGGPALDGPVEVTLPYYVVLLRDNSVIAAKKTYEVTFILDPDAPRAGSRETVRQVIDDIERTRRYDYELLIGFQMDPAAVAYNELR</sequence>
<organism evidence="2 3">
    <name type="scientific">Rhodothalassium salexigens DSM 2132</name>
    <dbReference type="NCBI Taxonomy" id="1188247"/>
    <lineage>
        <taxon>Bacteria</taxon>
        <taxon>Pseudomonadati</taxon>
        <taxon>Pseudomonadota</taxon>
        <taxon>Alphaproteobacteria</taxon>
        <taxon>Rhodothalassiales</taxon>
        <taxon>Rhodothalassiaceae</taxon>
        <taxon>Rhodothalassium</taxon>
    </lineage>
</organism>
<protein>
    <recommendedName>
        <fullName evidence="4">Lipoprotein</fullName>
    </recommendedName>
</protein>
<evidence type="ECO:0000313" key="3">
    <source>
        <dbReference type="Proteomes" id="UP000295399"/>
    </source>
</evidence>
<feature type="chain" id="PRO_5020498384" description="Lipoprotein" evidence="1">
    <location>
        <begin position="22"/>
        <end position="177"/>
    </location>
</feature>
<dbReference type="EMBL" id="SLXO01000001">
    <property type="protein sequence ID" value="TCP38185.1"/>
    <property type="molecule type" value="Genomic_DNA"/>
</dbReference>
<dbReference type="Proteomes" id="UP000295399">
    <property type="component" value="Unassembled WGS sequence"/>
</dbReference>
<keyword evidence="3" id="KW-1185">Reference proteome</keyword>